<evidence type="ECO:0000313" key="11">
    <source>
        <dbReference type="EMBL" id="GAA1788601.1"/>
    </source>
</evidence>
<evidence type="ECO:0000256" key="2">
    <source>
        <dbReference type="ARBA" id="ARBA00006434"/>
    </source>
</evidence>
<proteinExistence type="inferred from homology"/>
<evidence type="ECO:0000256" key="3">
    <source>
        <dbReference type="ARBA" id="ARBA00022448"/>
    </source>
</evidence>
<dbReference type="PANTHER" id="PTHR48086:SF6">
    <property type="entry name" value="CATION_ACETATE SYMPORTER ACTP"/>
    <property type="match status" value="1"/>
</dbReference>
<feature type="transmembrane region" description="Helical" evidence="10">
    <location>
        <begin position="320"/>
        <end position="344"/>
    </location>
</feature>
<accession>A0ABN2LHJ3</accession>
<keyword evidence="3" id="KW-0813">Transport</keyword>
<dbReference type="InterPro" id="IPR001734">
    <property type="entry name" value="Na/solute_symporter"/>
</dbReference>
<evidence type="ECO:0000256" key="1">
    <source>
        <dbReference type="ARBA" id="ARBA00004651"/>
    </source>
</evidence>
<dbReference type="PROSITE" id="PS50283">
    <property type="entry name" value="NA_SOLUT_SYMP_3"/>
    <property type="match status" value="1"/>
</dbReference>
<feature type="transmembrane region" description="Helical" evidence="10">
    <location>
        <begin position="74"/>
        <end position="96"/>
    </location>
</feature>
<evidence type="ECO:0000256" key="9">
    <source>
        <dbReference type="RuleBase" id="RU362091"/>
    </source>
</evidence>
<sequence>MTNAYAVPAIVAVTLVTVVIGAYGLRLARSTSDFLVASREVSPSWNAAAISGEYLSAASFLGVAGLILKYGADVLWYPVGFAAGYLALLLFVAAPLRRSGAFTLPDFCQLRLGAPWLRKLATAFVIFIGWLYLVPQLQGAGLTLRSVTGAHYSLGVLIVAGVVTGNVALGGMRSITYVQAFQYWLKLTALAVPVMFLLAHWQRQDRPAIPSPVTWLLPLHGEEHGLFATYSLILATFLGTMGLPHVLVRFYTNPDGAAARRTTLVVLGLVGLFYLFPTFYGVLGRLYTPHLVASGETDTVVLALPGAAIGGLTGEVLGALVAAGAFAAFLSTSSGLLTAVAGVLSTDVLGRGSVRSFRWSAVVAGAVPAVLALRVDALDVSQVVGLAFAVAASSFCPLLVLGIWWRGLTDLGAAAGIVVGGGSAVGAVLVTVVGPPLTGWTATLVEQPAAWTVPLAFTVMVTVSIMSRRRVPAAIGSIMLRLHAPDALRADATTPR</sequence>
<feature type="transmembrane region" description="Helical" evidence="10">
    <location>
        <begin position="263"/>
        <end position="283"/>
    </location>
</feature>
<evidence type="ECO:0000313" key="12">
    <source>
        <dbReference type="Proteomes" id="UP001500218"/>
    </source>
</evidence>
<comment type="caution">
    <text evidence="11">The sequence shown here is derived from an EMBL/GenBank/DDBJ whole genome shotgun (WGS) entry which is preliminary data.</text>
</comment>
<keyword evidence="7 10" id="KW-1133">Transmembrane helix</keyword>
<feature type="transmembrane region" description="Helical" evidence="10">
    <location>
        <begin position="227"/>
        <end position="251"/>
    </location>
</feature>
<comment type="subcellular location">
    <subcellularLocation>
        <location evidence="1">Cell membrane</location>
        <topology evidence="1">Multi-pass membrane protein</topology>
    </subcellularLocation>
</comment>
<evidence type="ECO:0000256" key="8">
    <source>
        <dbReference type="ARBA" id="ARBA00023136"/>
    </source>
</evidence>
<evidence type="ECO:0000256" key="4">
    <source>
        <dbReference type="ARBA" id="ARBA00022475"/>
    </source>
</evidence>
<evidence type="ECO:0008006" key="13">
    <source>
        <dbReference type="Google" id="ProtNLM"/>
    </source>
</evidence>
<evidence type="ECO:0000256" key="7">
    <source>
        <dbReference type="ARBA" id="ARBA00022989"/>
    </source>
</evidence>
<protein>
    <recommendedName>
        <fullName evidence="13">Cation acetate symporter</fullName>
    </recommendedName>
</protein>
<keyword evidence="8 10" id="KW-0472">Membrane</keyword>
<feature type="transmembrane region" description="Helical" evidence="10">
    <location>
        <begin position="381"/>
        <end position="404"/>
    </location>
</feature>
<name>A0ABN2LHJ3_9ACTN</name>
<evidence type="ECO:0000256" key="5">
    <source>
        <dbReference type="ARBA" id="ARBA00022692"/>
    </source>
</evidence>
<evidence type="ECO:0000256" key="6">
    <source>
        <dbReference type="ARBA" id="ARBA00022847"/>
    </source>
</evidence>
<keyword evidence="4" id="KW-1003">Cell membrane</keyword>
<dbReference type="EMBL" id="BAAALT010000015">
    <property type="protein sequence ID" value="GAA1788601.1"/>
    <property type="molecule type" value="Genomic_DNA"/>
</dbReference>
<gene>
    <name evidence="11" type="ORF">GCM10009682_08350</name>
</gene>
<reference evidence="11 12" key="1">
    <citation type="journal article" date="2019" name="Int. J. Syst. Evol. Microbiol.">
        <title>The Global Catalogue of Microorganisms (GCM) 10K type strain sequencing project: providing services to taxonomists for standard genome sequencing and annotation.</title>
        <authorList>
            <consortium name="The Broad Institute Genomics Platform"/>
            <consortium name="The Broad Institute Genome Sequencing Center for Infectious Disease"/>
            <person name="Wu L."/>
            <person name="Ma J."/>
        </authorList>
    </citation>
    <scope>NUCLEOTIDE SEQUENCE [LARGE SCALE GENOMIC DNA]</scope>
    <source>
        <strain evidence="11 12">JCM 13250</strain>
    </source>
</reference>
<feature type="transmembrane region" description="Helical" evidence="10">
    <location>
        <begin position="411"/>
        <end position="437"/>
    </location>
</feature>
<dbReference type="InterPro" id="IPR038377">
    <property type="entry name" value="Na/Glc_symporter_sf"/>
</dbReference>
<dbReference type="Gene3D" id="1.20.1730.10">
    <property type="entry name" value="Sodium/glucose cotransporter"/>
    <property type="match status" value="1"/>
</dbReference>
<evidence type="ECO:0000256" key="10">
    <source>
        <dbReference type="SAM" id="Phobius"/>
    </source>
</evidence>
<feature type="transmembrane region" description="Helical" evidence="10">
    <location>
        <begin position="449"/>
        <end position="467"/>
    </location>
</feature>
<dbReference type="PANTHER" id="PTHR48086">
    <property type="entry name" value="SODIUM/PROLINE SYMPORTER-RELATED"/>
    <property type="match status" value="1"/>
</dbReference>
<organism evidence="11 12">
    <name type="scientific">Luedemannella flava</name>
    <dbReference type="NCBI Taxonomy" id="349316"/>
    <lineage>
        <taxon>Bacteria</taxon>
        <taxon>Bacillati</taxon>
        <taxon>Actinomycetota</taxon>
        <taxon>Actinomycetes</taxon>
        <taxon>Micromonosporales</taxon>
        <taxon>Micromonosporaceae</taxon>
        <taxon>Luedemannella</taxon>
    </lineage>
</organism>
<feature type="transmembrane region" description="Helical" evidence="10">
    <location>
        <begin position="6"/>
        <end position="25"/>
    </location>
</feature>
<feature type="transmembrane region" description="Helical" evidence="10">
    <location>
        <begin position="183"/>
        <end position="201"/>
    </location>
</feature>
<keyword evidence="5 10" id="KW-0812">Transmembrane</keyword>
<keyword evidence="12" id="KW-1185">Reference proteome</keyword>
<keyword evidence="6" id="KW-0769">Symport</keyword>
<dbReference type="InterPro" id="IPR050277">
    <property type="entry name" value="Sodium:Solute_Symporter"/>
</dbReference>
<dbReference type="CDD" id="cd11480">
    <property type="entry name" value="SLC5sbd_u4"/>
    <property type="match status" value="1"/>
</dbReference>
<feature type="transmembrane region" description="Helical" evidence="10">
    <location>
        <begin position="153"/>
        <end position="171"/>
    </location>
</feature>
<comment type="similarity">
    <text evidence="2 9">Belongs to the sodium:solute symporter (SSF) (TC 2.A.21) family.</text>
</comment>
<dbReference type="Proteomes" id="UP001500218">
    <property type="component" value="Unassembled WGS sequence"/>
</dbReference>
<feature type="transmembrane region" description="Helical" evidence="10">
    <location>
        <begin position="116"/>
        <end position="133"/>
    </location>
</feature>
<dbReference type="RefSeq" id="WP_344126403.1">
    <property type="nucleotide sequence ID" value="NZ_BAAALT010000015.1"/>
</dbReference>
<feature type="transmembrane region" description="Helical" evidence="10">
    <location>
        <begin position="356"/>
        <end position="375"/>
    </location>
</feature>
<dbReference type="Pfam" id="PF00474">
    <property type="entry name" value="SSF"/>
    <property type="match status" value="1"/>
</dbReference>